<reference evidence="1 2" key="1">
    <citation type="submission" date="2014-04" db="EMBL/GenBank/DDBJ databases">
        <authorList>
            <consortium name="DOE Joint Genome Institute"/>
            <person name="Kuo A."/>
            <person name="Gay G."/>
            <person name="Dore J."/>
            <person name="Kohler A."/>
            <person name="Nagy L.G."/>
            <person name="Floudas D."/>
            <person name="Copeland A."/>
            <person name="Barry K.W."/>
            <person name="Cichocki N."/>
            <person name="Veneault-Fourrey C."/>
            <person name="LaButti K."/>
            <person name="Lindquist E.A."/>
            <person name="Lipzen A."/>
            <person name="Lundell T."/>
            <person name="Morin E."/>
            <person name="Murat C."/>
            <person name="Sun H."/>
            <person name="Tunlid A."/>
            <person name="Henrissat B."/>
            <person name="Grigoriev I.V."/>
            <person name="Hibbett D.S."/>
            <person name="Martin F."/>
            <person name="Nordberg H.P."/>
            <person name="Cantor M.N."/>
            <person name="Hua S.X."/>
        </authorList>
    </citation>
    <scope>NUCLEOTIDE SEQUENCE [LARGE SCALE GENOMIC DNA]</scope>
    <source>
        <strain evidence="2">h7</strain>
    </source>
</reference>
<gene>
    <name evidence="1" type="ORF">M413DRAFT_259993</name>
</gene>
<organism evidence="1 2">
    <name type="scientific">Hebeloma cylindrosporum</name>
    <dbReference type="NCBI Taxonomy" id="76867"/>
    <lineage>
        <taxon>Eukaryota</taxon>
        <taxon>Fungi</taxon>
        <taxon>Dikarya</taxon>
        <taxon>Basidiomycota</taxon>
        <taxon>Agaricomycotina</taxon>
        <taxon>Agaricomycetes</taxon>
        <taxon>Agaricomycetidae</taxon>
        <taxon>Agaricales</taxon>
        <taxon>Agaricineae</taxon>
        <taxon>Hymenogastraceae</taxon>
        <taxon>Hebeloma</taxon>
    </lineage>
</organism>
<evidence type="ECO:0000313" key="2">
    <source>
        <dbReference type="Proteomes" id="UP000053424"/>
    </source>
</evidence>
<proteinExistence type="predicted"/>
<dbReference type="HOGENOM" id="CLU_2979333_0_0_1"/>
<protein>
    <submittedName>
        <fullName evidence="1">Uncharacterized protein</fullName>
    </submittedName>
</protein>
<dbReference type="EMBL" id="KN831770">
    <property type="protein sequence ID" value="KIM46644.1"/>
    <property type="molecule type" value="Genomic_DNA"/>
</dbReference>
<dbReference type="Proteomes" id="UP000053424">
    <property type="component" value="Unassembled WGS sequence"/>
</dbReference>
<accession>A0A0C3CRF1</accession>
<dbReference type="AlphaFoldDB" id="A0A0C3CRF1"/>
<name>A0A0C3CRF1_HEBCY</name>
<evidence type="ECO:0000313" key="1">
    <source>
        <dbReference type="EMBL" id="KIM46644.1"/>
    </source>
</evidence>
<reference evidence="2" key="2">
    <citation type="submission" date="2015-01" db="EMBL/GenBank/DDBJ databases">
        <title>Evolutionary Origins and Diversification of the Mycorrhizal Mutualists.</title>
        <authorList>
            <consortium name="DOE Joint Genome Institute"/>
            <consortium name="Mycorrhizal Genomics Consortium"/>
            <person name="Kohler A."/>
            <person name="Kuo A."/>
            <person name="Nagy L.G."/>
            <person name="Floudas D."/>
            <person name="Copeland A."/>
            <person name="Barry K.W."/>
            <person name="Cichocki N."/>
            <person name="Veneault-Fourrey C."/>
            <person name="LaButti K."/>
            <person name="Lindquist E.A."/>
            <person name="Lipzen A."/>
            <person name="Lundell T."/>
            <person name="Morin E."/>
            <person name="Murat C."/>
            <person name="Riley R."/>
            <person name="Ohm R."/>
            <person name="Sun H."/>
            <person name="Tunlid A."/>
            <person name="Henrissat B."/>
            <person name="Grigoriev I.V."/>
            <person name="Hibbett D.S."/>
            <person name="Martin F."/>
        </authorList>
    </citation>
    <scope>NUCLEOTIDE SEQUENCE [LARGE SCALE GENOMIC DNA]</scope>
    <source>
        <strain evidence="2">h7</strain>
    </source>
</reference>
<keyword evidence="2" id="KW-1185">Reference proteome</keyword>
<sequence>MSWHLVSTVLDALEQASLPPLVIGVIELVLYLRCFTAPTCGSSFPRSTSFHAWHIENQ</sequence>